<dbReference type="RefSeq" id="WP_156475629.1">
    <property type="nucleotide sequence ID" value="NZ_CZJS01000086.1"/>
</dbReference>
<reference evidence="2 3" key="1">
    <citation type="submission" date="2020-08" db="EMBL/GenBank/DDBJ databases">
        <title>Sequencing the genomes of 1000 actinobacteria strains.</title>
        <authorList>
            <person name="Klenk H.-P."/>
        </authorList>
    </citation>
    <scope>NUCLEOTIDE SEQUENCE [LARGE SCALE GENOMIC DNA]</scope>
    <source>
        <strain evidence="2 3">DSM 20419</strain>
    </source>
</reference>
<dbReference type="AlphaFoldDB" id="A0A7W4YG26"/>
<evidence type="ECO:0000256" key="1">
    <source>
        <dbReference type="SAM" id="MobiDB-lite"/>
    </source>
</evidence>
<feature type="compositionally biased region" description="Low complexity" evidence="1">
    <location>
        <begin position="21"/>
        <end position="37"/>
    </location>
</feature>
<accession>A0A7W4YG26</accession>
<protein>
    <submittedName>
        <fullName evidence="2">Uncharacterized protein</fullName>
    </submittedName>
</protein>
<gene>
    <name evidence="2" type="ORF">FHX72_002408</name>
</gene>
<keyword evidence="3" id="KW-1185">Reference proteome</keyword>
<organism evidence="2 3">
    <name type="scientific">Pseudoclavibacter helvolus</name>
    <dbReference type="NCBI Taxonomy" id="255205"/>
    <lineage>
        <taxon>Bacteria</taxon>
        <taxon>Bacillati</taxon>
        <taxon>Actinomycetota</taxon>
        <taxon>Actinomycetes</taxon>
        <taxon>Micrococcales</taxon>
        <taxon>Microbacteriaceae</taxon>
        <taxon>Pseudoclavibacter</taxon>
    </lineage>
</organism>
<feature type="region of interest" description="Disordered" evidence="1">
    <location>
        <begin position="1"/>
        <end position="42"/>
    </location>
</feature>
<name>A0A7W4YG26_9MICO</name>
<comment type="caution">
    <text evidence="2">The sequence shown here is derived from an EMBL/GenBank/DDBJ whole genome shotgun (WGS) entry which is preliminary data.</text>
</comment>
<evidence type="ECO:0000313" key="2">
    <source>
        <dbReference type="EMBL" id="MBB2958263.1"/>
    </source>
</evidence>
<dbReference type="EMBL" id="JACHWJ010000003">
    <property type="protein sequence ID" value="MBB2958263.1"/>
    <property type="molecule type" value="Genomic_DNA"/>
</dbReference>
<sequence>MQPLEDKTEQEALDVGTAVDAATSSATPSIPSASGAPEKSSKEAATAFGFLVPRAPL</sequence>
<feature type="compositionally biased region" description="Basic and acidic residues" evidence="1">
    <location>
        <begin position="1"/>
        <end position="10"/>
    </location>
</feature>
<proteinExistence type="predicted"/>
<dbReference type="Proteomes" id="UP000545286">
    <property type="component" value="Unassembled WGS sequence"/>
</dbReference>
<evidence type="ECO:0000313" key="3">
    <source>
        <dbReference type="Proteomes" id="UP000545286"/>
    </source>
</evidence>